<comment type="caution">
    <text evidence="2">The sequence shown here is derived from an EMBL/GenBank/DDBJ whole genome shotgun (WGS) entry which is preliminary data.</text>
</comment>
<feature type="region of interest" description="Disordered" evidence="1">
    <location>
        <begin position="146"/>
        <end position="165"/>
    </location>
</feature>
<dbReference type="EMBL" id="BAABHK010000016">
    <property type="protein sequence ID" value="GAA4635807.1"/>
    <property type="molecule type" value="Genomic_DNA"/>
</dbReference>
<name>A0ABP8UPW2_9ACTN</name>
<accession>A0ABP8UPW2</accession>
<reference evidence="3" key="1">
    <citation type="journal article" date="2019" name="Int. J. Syst. Evol. Microbiol.">
        <title>The Global Catalogue of Microorganisms (GCM) 10K type strain sequencing project: providing services to taxonomists for standard genome sequencing and annotation.</title>
        <authorList>
            <consortium name="The Broad Institute Genomics Platform"/>
            <consortium name="The Broad Institute Genome Sequencing Center for Infectious Disease"/>
            <person name="Wu L."/>
            <person name="Ma J."/>
        </authorList>
    </citation>
    <scope>NUCLEOTIDE SEQUENCE [LARGE SCALE GENOMIC DNA]</scope>
    <source>
        <strain evidence="3">JCM 17939</strain>
    </source>
</reference>
<feature type="compositionally biased region" description="Low complexity" evidence="1">
    <location>
        <begin position="151"/>
        <end position="160"/>
    </location>
</feature>
<organism evidence="2 3">
    <name type="scientific">Actinoallomurus vinaceus</name>
    <dbReference type="NCBI Taxonomy" id="1080074"/>
    <lineage>
        <taxon>Bacteria</taxon>
        <taxon>Bacillati</taxon>
        <taxon>Actinomycetota</taxon>
        <taxon>Actinomycetes</taxon>
        <taxon>Streptosporangiales</taxon>
        <taxon>Thermomonosporaceae</taxon>
        <taxon>Actinoallomurus</taxon>
    </lineage>
</organism>
<protein>
    <submittedName>
        <fullName evidence="2">Uncharacterized protein</fullName>
    </submittedName>
</protein>
<evidence type="ECO:0000256" key="1">
    <source>
        <dbReference type="SAM" id="MobiDB-lite"/>
    </source>
</evidence>
<feature type="region of interest" description="Disordered" evidence="1">
    <location>
        <begin position="1"/>
        <end position="50"/>
    </location>
</feature>
<gene>
    <name evidence="2" type="ORF">GCM10023196_082860</name>
</gene>
<proteinExistence type="predicted"/>
<sequence>MGFGRRQSGQEARRVDSSFPIVPTGDDRPLTRRGGGLEPTQPGTAPLHQAGEMGLDSGEKLRQECWEMIGGRTRERLTELAGGVIDWFARRDASSPDGRPYAVVFGDRGLTIAEPRINTEHRPVYAVSGFLFEPGSLRHVRVDHRPPPYAPGSGPALGSGPRPPAQQIAGLDSADRGLLGNLPPRAQELLQTPFTSGQGVLRCNWAYEGFEHHLNMFMVCLAGARDVTVASGTKVIPAGHTDATAHWSLTCYRASVARRMGK</sequence>
<dbReference type="Proteomes" id="UP001501442">
    <property type="component" value="Unassembled WGS sequence"/>
</dbReference>
<evidence type="ECO:0000313" key="2">
    <source>
        <dbReference type="EMBL" id="GAA4635807.1"/>
    </source>
</evidence>
<evidence type="ECO:0000313" key="3">
    <source>
        <dbReference type="Proteomes" id="UP001501442"/>
    </source>
</evidence>
<keyword evidence="3" id="KW-1185">Reference proteome</keyword>